<feature type="domain" description="Heterokaryon incompatibility" evidence="2">
    <location>
        <begin position="51"/>
        <end position="278"/>
    </location>
</feature>
<feature type="compositionally biased region" description="Polar residues" evidence="1">
    <location>
        <begin position="185"/>
        <end position="205"/>
    </location>
</feature>
<dbReference type="EMBL" id="NKUJ01000264">
    <property type="protein sequence ID" value="RMJ08930.1"/>
    <property type="molecule type" value="Genomic_DNA"/>
</dbReference>
<dbReference type="AlphaFoldDB" id="A0A3M2RUE0"/>
<gene>
    <name evidence="3" type="ORF">CDV36_011458</name>
</gene>
<evidence type="ECO:0000313" key="3">
    <source>
        <dbReference type="EMBL" id="RMJ08930.1"/>
    </source>
</evidence>
<feature type="region of interest" description="Disordered" evidence="1">
    <location>
        <begin position="177"/>
        <end position="214"/>
    </location>
</feature>
<organism evidence="3 4">
    <name type="scientific">Fusarium kuroshium</name>
    <dbReference type="NCBI Taxonomy" id="2010991"/>
    <lineage>
        <taxon>Eukaryota</taxon>
        <taxon>Fungi</taxon>
        <taxon>Dikarya</taxon>
        <taxon>Ascomycota</taxon>
        <taxon>Pezizomycotina</taxon>
        <taxon>Sordariomycetes</taxon>
        <taxon>Hypocreomycetidae</taxon>
        <taxon>Hypocreales</taxon>
        <taxon>Nectriaceae</taxon>
        <taxon>Fusarium</taxon>
        <taxon>Fusarium solani species complex</taxon>
    </lineage>
</organism>
<dbReference type="OrthoDB" id="5571888at2759"/>
<name>A0A3M2RUE0_9HYPO</name>
<evidence type="ECO:0000313" key="4">
    <source>
        <dbReference type="Proteomes" id="UP000277212"/>
    </source>
</evidence>
<dbReference type="STRING" id="2010991.A0A3M2RUE0"/>
<dbReference type="InterPro" id="IPR052895">
    <property type="entry name" value="HetReg/Transcr_Mod"/>
</dbReference>
<accession>A0A3M2RUE0</accession>
<dbReference type="Pfam" id="PF06985">
    <property type="entry name" value="HET"/>
    <property type="match status" value="1"/>
</dbReference>
<sequence length="704" mass="79381">MSSPTSQSQESSVYDNLQIHGRQIRLLKVISTNPEIVCRLKVVSLDDEPAYSALSYVWGDPAITKSIFVNGKRVYVTTNLASALEHAPKHLEDANVAPRLWADAICINQDDPNEKNHQVPFMKNIYSQAEIVICWLGPPDDQIHRGFDWIDIIVRECSFEDDDDRLQDTLDNLSRQKYSQKKDLGSTQSLEKSQDANMSVNEATTADSSGGSDALASYQKSLQGHDERQSLISKRTNLAWVIKYPSFYEEIGDGAAGAKDLISPFDAPYWTRVWIFQEVALAKKPIFACGARSISLASLDRFACWTEWLTDDPTITKPQVMLSWQWEVLKSDSRWIKRVLKSRLEARRTAGHPISSCLKARDAYIQRESHWYMAYNLVTSNPKDYFYGFLSLSCLELVPDYSDNTSVGMVCRDFMVEYVRACRRGSLGTSIGELELLVFAGVGHGWHEYPETPSWAPNLPGLKRSEAGGWPVIFSNLRKVDDLFPPSCEKAKFVGSDMPGTVLILDTVQDLGPVRRDFGDPRARHKLQGILSWILNFAMSRQEYVTGCHPLVALHSMLHFDSTIQERERFFLIPGFNKAKGFVQWVASNYKEEAYDGKAEVDQQKPSSKTEYLDQLLGGQPIDEDAVNEETTRLIQSCFERAQRLAETSFGYVGIFPLHVQPGDVVCEDYKFVGTCFVQGLESAEQAHQLAEKGGKQAETIVIR</sequence>
<keyword evidence="4" id="KW-1185">Reference proteome</keyword>
<dbReference type="InterPro" id="IPR010730">
    <property type="entry name" value="HET"/>
</dbReference>
<reference evidence="3 4" key="1">
    <citation type="submission" date="2017-06" db="EMBL/GenBank/DDBJ databases">
        <title>Comparative genomic analysis of Ambrosia Fusariam Clade fungi.</title>
        <authorList>
            <person name="Stajich J.E."/>
            <person name="Carrillo J."/>
            <person name="Kijimoto T."/>
            <person name="Eskalen A."/>
            <person name="O'Donnell K."/>
            <person name="Kasson M."/>
        </authorList>
    </citation>
    <scope>NUCLEOTIDE SEQUENCE [LARGE SCALE GENOMIC DNA]</scope>
    <source>
        <strain evidence="3">UCR3666</strain>
    </source>
</reference>
<evidence type="ECO:0000259" key="2">
    <source>
        <dbReference type="Pfam" id="PF06985"/>
    </source>
</evidence>
<comment type="caution">
    <text evidence="3">The sequence shown here is derived from an EMBL/GenBank/DDBJ whole genome shotgun (WGS) entry which is preliminary data.</text>
</comment>
<protein>
    <recommendedName>
        <fullName evidence="2">Heterokaryon incompatibility domain-containing protein</fullName>
    </recommendedName>
</protein>
<proteinExistence type="predicted"/>
<dbReference type="Proteomes" id="UP000277212">
    <property type="component" value="Unassembled WGS sequence"/>
</dbReference>
<dbReference type="PANTHER" id="PTHR24148">
    <property type="entry name" value="ANKYRIN REPEAT DOMAIN-CONTAINING PROTEIN 39 HOMOLOG-RELATED"/>
    <property type="match status" value="1"/>
</dbReference>
<dbReference type="PANTHER" id="PTHR24148:SF73">
    <property type="entry name" value="HET DOMAIN PROTEIN (AFU_ORTHOLOGUE AFUA_8G01020)"/>
    <property type="match status" value="1"/>
</dbReference>
<evidence type="ECO:0000256" key="1">
    <source>
        <dbReference type="SAM" id="MobiDB-lite"/>
    </source>
</evidence>